<dbReference type="InterPro" id="IPR025322">
    <property type="entry name" value="PADRE_dom"/>
</dbReference>
<evidence type="ECO:0000313" key="1">
    <source>
        <dbReference type="EMBL" id="PWA62151.1"/>
    </source>
</evidence>
<proteinExistence type="predicted"/>
<dbReference type="OrthoDB" id="693945at2759"/>
<name>A0A2U1MLK1_ARTAN</name>
<dbReference type="PANTHER" id="PTHR33052">
    <property type="entry name" value="DUF4228 DOMAIN PROTEIN-RELATED"/>
    <property type="match status" value="1"/>
</dbReference>
<sequence>MGGCFSSVVGDSVTVRSSNSSAFVISPKGDLRPYSTPVFVSEVLDQMEASSTSFFLCNSDNLSYDQHIRALDAQHELDAGQIYFVLPISKLRDRLSASEMAALAVKASVALNSKTPSLKSKGVVQKRSNSYKKKSKISPFVVMETNQDLHCFSKEIEEKEVKVNERE</sequence>
<dbReference type="EMBL" id="PKPP01004934">
    <property type="protein sequence ID" value="PWA62151.1"/>
    <property type="molecule type" value="Genomic_DNA"/>
</dbReference>
<organism evidence="1 2">
    <name type="scientific">Artemisia annua</name>
    <name type="common">Sweet wormwood</name>
    <dbReference type="NCBI Taxonomy" id="35608"/>
    <lineage>
        <taxon>Eukaryota</taxon>
        <taxon>Viridiplantae</taxon>
        <taxon>Streptophyta</taxon>
        <taxon>Embryophyta</taxon>
        <taxon>Tracheophyta</taxon>
        <taxon>Spermatophyta</taxon>
        <taxon>Magnoliopsida</taxon>
        <taxon>eudicotyledons</taxon>
        <taxon>Gunneridae</taxon>
        <taxon>Pentapetalae</taxon>
        <taxon>asterids</taxon>
        <taxon>campanulids</taxon>
        <taxon>Asterales</taxon>
        <taxon>Asteraceae</taxon>
        <taxon>Asteroideae</taxon>
        <taxon>Anthemideae</taxon>
        <taxon>Artemisiinae</taxon>
        <taxon>Artemisia</taxon>
    </lineage>
</organism>
<gene>
    <name evidence="1" type="ORF">CTI12_AA233060</name>
</gene>
<dbReference type="Pfam" id="PF14009">
    <property type="entry name" value="PADRE"/>
    <property type="match status" value="1"/>
</dbReference>
<accession>A0A2U1MLK1</accession>
<protein>
    <submittedName>
        <fullName evidence="1">Uncharacterized protein</fullName>
    </submittedName>
</protein>
<dbReference type="AlphaFoldDB" id="A0A2U1MLK1"/>
<dbReference type="Proteomes" id="UP000245207">
    <property type="component" value="Unassembled WGS sequence"/>
</dbReference>
<dbReference type="STRING" id="35608.A0A2U1MLK1"/>
<evidence type="ECO:0000313" key="2">
    <source>
        <dbReference type="Proteomes" id="UP000245207"/>
    </source>
</evidence>
<keyword evidence="2" id="KW-1185">Reference proteome</keyword>
<comment type="caution">
    <text evidence="1">The sequence shown here is derived from an EMBL/GenBank/DDBJ whole genome shotgun (WGS) entry which is preliminary data.</text>
</comment>
<reference evidence="1 2" key="1">
    <citation type="journal article" date="2018" name="Mol. Plant">
        <title>The genome of Artemisia annua provides insight into the evolution of Asteraceae family and artemisinin biosynthesis.</title>
        <authorList>
            <person name="Shen Q."/>
            <person name="Zhang L."/>
            <person name="Liao Z."/>
            <person name="Wang S."/>
            <person name="Yan T."/>
            <person name="Shi P."/>
            <person name="Liu M."/>
            <person name="Fu X."/>
            <person name="Pan Q."/>
            <person name="Wang Y."/>
            <person name="Lv Z."/>
            <person name="Lu X."/>
            <person name="Zhang F."/>
            <person name="Jiang W."/>
            <person name="Ma Y."/>
            <person name="Chen M."/>
            <person name="Hao X."/>
            <person name="Li L."/>
            <person name="Tang Y."/>
            <person name="Lv G."/>
            <person name="Zhou Y."/>
            <person name="Sun X."/>
            <person name="Brodelius P.E."/>
            <person name="Rose J.K.C."/>
            <person name="Tang K."/>
        </authorList>
    </citation>
    <scope>NUCLEOTIDE SEQUENCE [LARGE SCALE GENOMIC DNA]</scope>
    <source>
        <strain evidence="2">cv. Huhao1</strain>
        <tissue evidence="1">Leaf</tissue>
    </source>
</reference>